<dbReference type="InterPro" id="IPR058431">
    <property type="entry name" value="DUF8118"/>
</dbReference>
<keyword evidence="4" id="KW-1185">Reference proteome</keyword>
<evidence type="ECO:0000313" key="4">
    <source>
        <dbReference type="Proteomes" id="UP001501729"/>
    </source>
</evidence>
<proteinExistence type="predicted"/>
<feature type="domain" description="DUF8118" evidence="2">
    <location>
        <begin position="27"/>
        <end position="57"/>
    </location>
</feature>
<organism evidence="3 4">
    <name type="scientific">Haladaptatus pallidirubidus</name>
    <dbReference type="NCBI Taxonomy" id="1008152"/>
    <lineage>
        <taxon>Archaea</taxon>
        <taxon>Methanobacteriati</taxon>
        <taxon>Methanobacteriota</taxon>
        <taxon>Stenosarchaea group</taxon>
        <taxon>Halobacteria</taxon>
        <taxon>Halobacteriales</taxon>
        <taxon>Haladaptataceae</taxon>
        <taxon>Haladaptatus</taxon>
    </lineage>
</organism>
<evidence type="ECO:0000256" key="1">
    <source>
        <dbReference type="SAM" id="MobiDB-lite"/>
    </source>
</evidence>
<feature type="region of interest" description="Disordered" evidence="1">
    <location>
        <begin position="1"/>
        <end position="31"/>
    </location>
</feature>
<dbReference type="Pfam" id="PF26435">
    <property type="entry name" value="DUF8118"/>
    <property type="match status" value="1"/>
</dbReference>
<protein>
    <recommendedName>
        <fullName evidence="2">DUF8118 domain-containing protein</fullName>
    </recommendedName>
</protein>
<sequence length="63" mass="6877">MAGVENATENGTLTAFPPDDNDEDECISGPHTGYDKYGNVDHTYWQCDGCGAEAIRKGTFIDY</sequence>
<evidence type="ECO:0000313" key="3">
    <source>
        <dbReference type="EMBL" id="GAA5065495.1"/>
    </source>
</evidence>
<dbReference type="EMBL" id="BAABKX010000030">
    <property type="protein sequence ID" value="GAA5065495.1"/>
    <property type="molecule type" value="Genomic_DNA"/>
</dbReference>
<reference evidence="3 4" key="1">
    <citation type="journal article" date="2019" name="Int. J. Syst. Evol. Microbiol.">
        <title>The Global Catalogue of Microorganisms (GCM) 10K type strain sequencing project: providing services to taxonomists for standard genome sequencing and annotation.</title>
        <authorList>
            <consortium name="The Broad Institute Genomics Platform"/>
            <consortium name="The Broad Institute Genome Sequencing Center for Infectious Disease"/>
            <person name="Wu L."/>
            <person name="Ma J."/>
        </authorList>
    </citation>
    <scope>NUCLEOTIDE SEQUENCE [LARGE SCALE GENOMIC DNA]</scope>
    <source>
        <strain evidence="3 4">JCM 17504</strain>
    </source>
</reference>
<dbReference type="Proteomes" id="UP001501729">
    <property type="component" value="Unassembled WGS sequence"/>
</dbReference>
<comment type="caution">
    <text evidence="3">The sequence shown here is derived from an EMBL/GenBank/DDBJ whole genome shotgun (WGS) entry which is preliminary data.</text>
</comment>
<gene>
    <name evidence="3" type="ORF">GCM10025751_56490</name>
</gene>
<dbReference type="GeneID" id="68617255"/>
<dbReference type="AlphaFoldDB" id="A0AAV3URJ3"/>
<accession>A0AAV3URJ3</accession>
<dbReference type="RefSeq" id="WP_227779106.1">
    <property type="nucleotide sequence ID" value="NZ_BAABKX010000030.1"/>
</dbReference>
<name>A0AAV3URJ3_9EURY</name>
<evidence type="ECO:0000259" key="2">
    <source>
        <dbReference type="Pfam" id="PF26435"/>
    </source>
</evidence>